<name>A0AA37IG33_9BURK</name>
<accession>A0AA37IG33</accession>
<dbReference type="Pfam" id="PF01420">
    <property type="entry name" value="Methylase_S"/>
    <property type="match status" value="2"/>
</dbReference>
<evidence type="ECO:0000313" key="5">
    <source>
        <dbReference type="EMBL" id="GJH27993.1"/>
    </source>
</evidence>
<keyword evidence="3" id="KW-0238">DNA-binding</keyword>
<sequence length="414" mass="44963">MSEWRNVTLGELCDEDKGDIRTGPFGSQLHESDYCEIGTPVVMPKDIATGRVDEATIARVSLDHVERLSHHRLAKGDIVYGRRGDIGRKALVSEREAGWLCGTGCLRITVGHQTDSRFLFYRLGHPGTVSALRNRAVGSTLPNLNTTILREVELTVPSLETQRQIAGILGAYDDLIEVHQRRIAVLEEMARGLFQSFVTGPLGSLPHAAGGSAATVTPAGWQIVPLGNVADLIMGQSPSSELLNKDGNGLPFHQGVTDFGALFLCKRVFCTPPNRKKVAVAGDILFSVRAPVGRINWATEDVVLGRGVCSIRSKTGSPSFLLAHLRATFHATDLIGNGAIYKAVGRDDIERIGIVLPPLAIREQLEKQLSPLYALHWNIEQSIRSLAVARDLLLPRLISGQLSLSEAEQELEAA</sequence>
<dbReference type="GO" id="GO:0009307">
    <property type="term" value="P:DNA restriction-modification system"/>
    <property type="evidence" value="ECO:0007669"/>
    <property type="project" value="UniProtKB-KW"/>
</dbReference>
<dbReference type="GO" id="GO:0004519">
    <property type="term" value="F:endonuclease activity"/>
    <property type="evidence" value="ECO:0007669"/>
    <property type="project" value="UniProtKB-KW"/>
</dbReference>
<dbReference type="PANTHER" id="PTHR30408:SF13">
    <property type="entry name" value="TYPE I RESTRICTION ENZYME HINDI SPECIFICITY SUBUNIT"/>
    <property type="match status" value="1"/>
</dbReference>
<organism evidence="5 6">
    <name type="scientific">Caballeronia novacaledonica</name>
    <dbReference type="NCBI Taxonomy" id="1544861"/>
    <lineage>
        <taxon>Bacteria</taxon>
        <taxon>Pseudomonadati</taxon>
        <taxon>Pseudomonadota</taxon>
        <taxon>Betaproteobacteria</taxon>
        <taxon>Burkholderiales</taxon>
        <taxon>Burkholderiaceae</taxon>
        <taxon>Caballeronia</taxon>
    </lineage>
</organism>
<dbReference type="InterPro" id="IPR044946">
    <property type="entry name" value="Restrct_endonuc_typeI_TRD_sf"/>
</dbReference>
<keyword evidence="5" id="KW-0255">Endonuclease</keyword>
<gene>
    <name evidence="5" type="ORF">CBA19CS42_25775</name>
</gene>
<evidence type="ECO:0000256" key="3">
    <source>
        <dbReference type="ARBA" id="ARBA00023125"/>
    </source>
</evidence>
<dbReference type="AlphaFoldDB" id="A0AA37IG33"/>
<dbReference type="InterPro" id="IPR000055">
    <property type="entry name" value="Restrct_endonuc_typeI_TRD"/>
</dbReference>
<evidence type="ECO:0000256" key="1">
    <source>
        <dbReference type="ARBA" id="ARBA00010923"/>
    </source>
</evidence>
<dbReference type="CDD" id="cd16961">
    <property type="entry name" value="RMtype1_S_TRD-CR_like"/>
    <property type="match status" value="1"/>
</dbReference>
<dbReference type="InterPro" id="IPR052021">
    <property type="entry name" value="Type-I_RS_S_subunit"/>
</dbReference>
<evidence type="ECO:0000259" key="4">
    <source>
        <dbReference type="Pfam" id="PF01420"/>
    </source>
</evidence>
<evidence type="ECO:0000313" key="6">
    <source>
        <dbReference type="Proteomes" id="UP001055111"/>
    </source>
</evidence>
<protein>
    <submittedName>
        <fullName evidence="5">Restriction endonuclease subunit S</fullName>
    </submittedName>
</protein>
<dbReference type="RefSeq" id="WP_238214727.1">
    <property type="nucleotide sequence ID" value="NZ_BPUS01000013.1"/>
</dbReference>
<keyword evidence="2" id="KW-0680">Restriction system</keyword>
<dbReference type="PANTHER" id="PTHR30408">
    <property type="entry name" value="TYPE-1 RESTRICTION ENZYME ECOKI SPECIFICITY PROTEIN"/>
    <property type="match status" value="1"/>
</dbReference>
<dbReference type="SUPFAM" id="SSF116734">
    <property type="entry name" value="DNA methylase specificity domain"/>
    <property type="match status" value="2"/>
</dbReference>
<reference evidence="5" key="1">
    <citation type="submission" date="2022-09" db="EMBL/GenBank/DDBJ databases">
        <title>Isolation and characterization of 3-chlorobenzoate degrading bacteria from soils in Shizuoka.</title>
        <authorList>
            <person name="Ifat A."/>
            <person name="Ogawa N."/>
            <person name="Kimbara K."/>
            <person name="Moriuchi R."/>
            <person name="Dohra H."/>
            <person name="Shintani M."/>
        </authorList>
    </citation>
    <scope>NUCLEOTIDE SEQUENCE</scope>
    <source>
        <strain evidence="5">19CS4-2</strain>
    </source>
</reference>
<keyword evidence="5" id="KW-0378">Hydrolase</keyword>
<proteinExistence type="inferred from homology"/>
<comment type="caution">
    <text evidence="5">The sequence shown here is derived from an EMBL/GenBank/DDBJ whole genome shotgun (WGS) entry which is preliminary data.</text>
</comment>
<feature type="domain" description="Type I restriction modification DNA specificity" evidence="4">
    <location>
        <begin position="218"/>
        <end position="381"/>
    </location>
</feature>
<comment type="similarity">
    <text evidence="1">Belongs to the type-I restriction system S methylase family.</text>
</comment>
<evidence type="ECO:0000256" key="2">
    <source>
        <dbReference type="ARBA" id="ARBA00022747"/>
    </source>
</evidence>
<dbReference type="Gene3D" id="3.90.220.20">
    <property type="entry name" value="DNA methylase specificity domains"/>
    <property type="match status" value="2"/>
</dbReference>
<dbReference type="Proteomes" id="UP001055111">
    <property type="component" value="Unassembled WGS sequence"/>
</dbReference>
<dbReference type="GO" id="GO:0003677">
    <property type="term" value="F:DNA binding"/>
    <property type="evidence" value="ECO:0007669"/>
    <property type="project" value="UniProtKB-KW"/>
</dbReference>
<dbReference type="EMBL" id="BPUS01000013">
    <property type="protein sequence ID" value="GJH27993.1"/>
    <property type="molecule type" value="Genomic_DNA"/>
</dbReference>
<keyword evidence="5" id="KW-0540">Nuclease</keyword>
<feature type="domain" description="Type I restriction modification DNA specificity" evidence="4">
    <location>
        <begin position="1"/>
        <end position="188"/>
    </location>
</feature>